<sequence>MNNALLSKPGNDFDHLRPGLVPVPIPTFLDFEFICSINMPLAKKPSPMLGLEVQLFSFDCANNVPLA</sequence>
<gene>
    <name evidence="1" type="ORF">D5086_029221</name>
</gene>
<reference evidence="1 2" key="1">
    <citation type="journal article" date="2024" name="Plant Biotechnol. J.">
        <title>Genome and CRISPR/Cas9 system of a widespread forest tree (Populus alba) in the world.</title>
        <authorList>
            <person name="Liu Y.J."/>
            <person name="Jiang P.F."/>
            <person name="Han X.M."/>
            <person name="Li X.Y."/>
            <person name="Wang H.M."/>
            <person name="Wang Y.J."/>
            <person name="Wang X.X."/>
            <person name="Zeng Q.Y."/>
        </authorList>
    </citation>
    <scope>NUCLEOTIDE SEQUENCE [LARGE SCALE GENOMIC DNA]</scope>
    <source>
        <strain evidence="2">cv. PAL-ZL1</strain>
    </source>
</reference>
<dbReference type="Proteomes" id="UP000309997">
    <property type="component" value="Unassembled WGS sequence"/>
</dbReference>
<organism evidence="1 2">
    <name type="scientific">Populus alba</name>
    <name type="common">White poplar</name>
    <dbReference type="NCBI Taxonomy" id="43335"/>
    <lineage>
        <taxon>Eukaryota</taxon>
        <taxon>Viridiplantae</taxon>
        <taxon>Streptophyta</taxon>
        <taxon>Embryophyta</taxon>
        <taxon>Tracheophyta</taxon>
        <taxon>Spermatophyta</taxon>
        <taxon>Magnoliopsida</taxon>
        <taxon>eudicotyledons</taxon>
        <taxon>Gunneridae</taxon>
        <taxon>Pentapetalae</taxon>
        <taxon>rosids</taxon>
        <taxon>fabids</taxon>
        <taxon>Malpighiales</taxon>
        <taxon>Salicaceae</taxon>
        <taxon>Saliceae</taxon>
        <taxon>Populus</taxon>
    </lineage>
</organism>
<protein>
    <submittedName>
        <fullName evidence="1">Uncharacterized protein</fullName>
    </submittedName>
</protein>
<dbReference type="EMBL" id="RCHU02000016">
    <property type="protein sequence ID" value="KAL3569331.1"/>
    <property type="molecule type" value="Genomic_DNA"/>
</dbReference>
<evidence type="ECO:0000313" key="2">
    <source>
        <dbReference type="Proteomes" id="UP000309997"/>
    </source>
</evidence>
<name>A0ACC4ATR0_POPAL</name>
<accession>A0ACC4ATR0</accession>
<proteinExistence type="predicted"/>
<comment type="caution">
    <text evidence="1">The sequence shown here is derived from an EMBL/GenBank/DDBJ whole genome shotgun (WGS) entry which is preliminary data.</text>
</comment>
<keyword evidence="2" id="KW-1185">Reference proteome</keyword>
<evidence type="ECO:0000313" key="1">
    <source>
        <dbReference type="EMBL" id="KAL3569331.1"/>
    </source>
</evidence>